<dbReference type="InterPro" id="IPR013658">
    <property type="entry name" value="SGL"/>
</dbReference>
<comment type="cofactor">
    <cofactor evidence="4">
        <name>Mg(2+)</name>
        <dbReference type="ChEBI" id="CHEBI:18420"/>
    </cofactor>
</comment>
<comment type="cofactor">
    <cofactor evidence="2">
        <name>Ca(2+)</name>
        <dbReference type="ChEBI" id="CHEBI:29108"/>
    </cofactor>
</comment>
<evidence type="ECO:0000259" key="15">
    <source>
        <dbReference type="Pfam" id="PF08450"/>
    </source>
</evidence>
<dbReference type="InterPro" id="IPR008367">
    <property type="entry name" value="Regucalcin"/>
</dbReference>
<dbReference type="RefSeq" id="WP_345513274.1">
    <property type="nucleotide sequence ID" value="NZ_BAAAXD010000021.1"/>
</dbReference>
<dbReference type="InterPro" id="IPR011042">
    <property type="entry name" value="6-blade_b-propeller_TolB-like"/>
</dbReference>
<evidence type="ECO:0000256" key="12">
    <source>
        <dbReference type="ARBA" id="ARBA00022801"/>
    </source>
</evidence>
<comment type="cofactor">
    <cofactor evidence="3">
        <name>Mn(2+)</name>
        <dbReference type="ChEBI" id="CHEBI:29035"/>
    </cofactor>
</comment>
<accession>A0ABV5R354</accession>
<evidence type="ECO:0000256" key="11">
    <source>
        <dbReference type="ARBA" id="ARBA00022723"/>
    </source>
</evidence>
<keyword evidence="10" id="KW-0963">Cytoplasm</keyword>
<dbReference type="Pfam" id="PF08450">
    <property type="entry name" value="SGL"/>
    <property type="match status" value="1"/>
</dbReference>
<dbReference type="SUPFAM" id="SSF63829">
    <property type="entry name" value="Calcium-dependent phosphotriesterase"/>
    <property type="match status" value="1"/>
</dbReference>
<dbReference type="GO" id="GO:0016787">
    <property type="term" value="F:hydrolase activity"/>
    <property type="evidence" value="ECO:0007669"/>
    <property type="project" value="UniProtKB-KW"/>
</dbReference>
<name>A0ABV5R354_9ACTN</name>
<evidence type="ECO:0000256" key="1">
    <source>
        <dbReference type="ARBA" id="ARBA00001589"/>
    </source>
</evidence>
<evidence type="ECO:0000256" key="6">
    <source>
        <dbReference type="ARBA" id="ARBA00004496"/>
    </source>
</evidence>
<keyword evidence="17" id="KW-1185">Reference proteome</keyword>
<evidence type="ECO:0000313" key="16">
    <source>
        <dbReference type="EMBL" id="MFB9572245.1"/>
    </source>
</evidence>
<dbReference type="Proteomes" id="UP001589710">
    <property type="component" value="Unassembled WGS sequence"/>
</dbReference>
<feature type="domain" description="SMP-30/Gluconolactonase/LRE-like region" evidence="15">
    <location>
        <begin position="17"/>
        <end position="256"/>
    </location>
</feature>
<comment type="caution">
    <text evidence="16">The sequence shown here is derived from an EMBL/GenBank/DDBJ whole genome shotgun (WGS) entry which is preliminary data.</text>
</comment>
<evidence type="ECO:0000256" key="9">
    <source>
        <dbReference type="ARBA" id="ARBA00016808"/>
    </source>
</evidence>
<dbReference type="EMBL" id="JBHMCG010000036">
    <property type="protein sequence ID" value="MFB9572245.1"/>
    <property type="molecule type" value="Genomic_DNA"/>
</dbReference>
<evidence type="ECO:0000256" key="2">
    <source>
        <dbReference type="ARBA" id="ARBA00001913"/>
    </source>
</evidence>
<dbReference type="EC" id="3.1.1.17" evidence="8"/>
<evidence type="ECO:0000256" key="13">
    <source>
        <dbReference type="ARBA" id="ARBA00022837"/>
    </source>
</evidence>
<reference evidence="16 17" key="1">
    <citation type="submission" date="2024-09" db="EMBL/GenBank/DDBJ databases">
        <authorList>
            <person name="Sun Q."/>
            <person name="Mori K."/>
        </authorList>
    </citation>
    <scope>NUCLEOTIDE SEQUENCE [LARGE SCALE GENOMIC DNA]</scope>
    <source>
        <strain evidence="16 17">JCM 3331</strain>
    </source>
</reference>
<keyword evidence="11" id="KW-0479">Metal-binding</keyword>
<proteinExistence type="inferred from homology"/>
<organism evidence="16 17">
    <name type="scientific">Streptomyces yanii</name>
    <dbReference type="NCBI Taxonomy" id="78510"/>
    <lineage>
        <taxon>Bacteria</taxon>
        <taxon>Bacillati</taxon>
        <taxon>Actinomycetota</taxon>
        <taxon>Actinomycetes</taxon>
        <taxon>Kitasatosporales</taxon>
        <taxon>Streptomycetaceae</taxon>
        <taxon>Streptomyces</taxon>
    </lineage>
</organism>
<comment type="subcellular location">
    <subcellularLocation>
        <location evidence="6">Cytoplasm</location>
    </subcellularLocation>
</comment>
<evidence type="ECO:0000256" key="8">
    <source>
        <dbReference type="ARBA" id="ARBA00013227"/>
    </source>
</evidence>
<keyword evidence="12 16" id="KW-0378">Hydrolase</keyword>
<protein>
    <recommendedName>
        <fullName evidence="9">Regucalcin</fullName>
        <ecNumber evidence="8">3.1.1.17</ecNumber>
    </recommendedName>
    <alternativeName>
        <fullName evidence="14">Gluconolactonase</fullName>
    </alternativeName>
</protein>
<evidence type="ECO:0000256" key="7">
    <source>
        <dbReference type="ARBA" id="ARBA00008853"/>
    </source>
</evidence>
<evidence type="ECO:0000313" key="17">
    <source>
        <dbReference type="Proteomes" id="UP001589710"/>
    </source>
</evidence>
<dbReference type="PANTHER" id="PTHR10907">
    <property type="entry name" value="REGUCALCIN"/>
    <property type="match status" value="1"/>
</dbReference>
<evidence type="ECO:0000256" key="4">
    <source>
        <dbReference type="ARBA" id="ARBA00001946"/>
    </source>
</evidence>
<evidence type="ECO:0000256" key="3">
    <source>
        <dbReference type="ARBA" id="ARBA00001936"/>
    </source>
</evidence>
<comment type="cofactor">
    <cofactor evidence="5">
        <name>Zn(2+)</name>
        <dbReference type="ChEBI" id="CHEBI:29105"/>
    </cofactor>
</comment>
<evidence type="ECO:0000256" key="10">
    <source>
        <dbReference type="ARBA" id="ARBA00022490"/>
    </source>
</evidence>
<comment type="catalytic activity">
    <reaction evidence="1">
        <text>D-glucono-1,5-lactone + H2O = D-gluconate + H(+)</text>
        <dbReference type="Rhea" id="RHEA:10440"/>
        <dbReference type="ChEBI" id="CHEBI:15377"/>
        <dbReference type="ChEBI" id="CHEBI:15378"/>
        <dbReference type="ChEBI" id="CHEBI:16217"/>
        <dbReference type="ChEBI" id="CHEBI:18391"/>
        <dbReference type="EC" id="3.1.1.17"/>
    </reaction>
</comment>
<gene>
    <name evidence="16" type="ORF">ACFFTL_07895</name>
</gene>
<dbReference type="InterPro" id="IPR005511">
    <property type="entry name" value="SMP-30"/>
</dbReference>
<dbReference type="PRINTS" id="PR01790">
    <property type="entry name" value="SMP30FAMILY"/>
</dbReference>
<comment type="similarity">
    <text evidence="7">Belongs to the SMP-30/CGR1 family.</text>
</comment>
<sequence>MKLSIDITVAISGEARVGEGPFWDSETGQLTWVDILDGRVHTADPAVPRPHTLTLPTFVGAAVPKASGGYVAATTEGFTDVRADGTWTTRLAVLPPGRRMNDAKCDSQGRLWAGSCAMDFATGRGALHVLAPDWATEPVLDGLAQPNGLGWSPDGRTFYLIDTVAHEVNAFDVLPDRLAPARRRTLARFPEAAGVPDGMTVDADGCLWIAMWRGGRLFRLSPDGGVLAEVPLPVDQPTSCAFGGPDLDVLYVTTAREGLGPGPVGPAGSVLAVRGLGVRGLPAHRFGG</sequence>
<dbReference type="PRINTS" id="PR01791">
    <property type="entry name" value="REGUCALCIN"/>
</dbReference>
<evidence type="ECO:0000256" key="14">
    <source>
        <dbReference type="ARBA" id="ARBA00032464"/>
    </source>
</evidence>
<dbReference type="Gene3D" id="2.120.10.30">
    <property type="entry name" value="TolB, C-terminal domain"/>
    <property type="match status" value="1"/>
</dbReference>
<keyword evidence="13" id="KW-0106">Calcium</keyword>
<evidence type="ECO:0000256" key="5">
    <source>
        <dbReference type="ARBA" id="ARBA00001947"/>
    </source>
</evidence>
<dbReference type="PANTHER" id="PTHR10907:SF47">
    <property type="entry name" value="REGUCALCIN"/>
    <property type="match status" value="1"/>
</dbReference>